<proteinExistence type="predicted"/>
<evidence type="ECO:0000256" key="1">
    <source>
        <dbReference type="SAM" id="SignalP"/>
    </source>
</evidence>
<dbReference type="Pfam" id="PF13568">
    <property type="entry name" value="OMP_b-brl_2"/>
    <property type="match status" value="1"/>
</dbReference>
<dbReference type="RefSeq" id="WP_210352821.1">
    <property type="nucleotide sequence ID" value="NZ_JAEQMU010000001.1"/>
</dbReference>
<evidence type="ECO:0000313" key="4">
    <source>
        <dbReference type="Proteomes" id="UP001597440"/>
    </source>
</evidence>
<keyword evidence="1" id="KW-0732">Signal</keyword>
<dbReference type="Proteomes" id="UP001597440">
    <property type="component" value="Unassembled WGS sequence"/>
</dbReference>
<sequence>MKNQVFFATVVFIGLLGGSIATMAQETGLSGGIKAGPNATFFMLGTDSPYTKGVSKIGFSAGAFLKYDFVSWFAVQGDFILQSRNAELQKGNSGEELKYKSYTAELPLYGVFQTQVGTGKMFVGIGPYIGYGISSKIGGSDMYKKDGVDGLETTRLNYGAAATLGYDLGGFQINASYTSQYGIGVISNRSTMRHQTVGVGVGYSF</sequence>
<feature type="signal peptide" evidence="1">
    <location>
        <begin position="1"/>
        <end position="24"/>
    </location>
</feature>
<feature type="domain" description="Outer membrane protein beta-barrel" evidence="2">
    <location>
        <begin position="24"/>
        <end position="178"/>
    </location>
</feature>
<organism evidence="3 4">
    <name type="scientific">Sphingobacterium tabacisoli</name>
    <dbReference type="NCBI Taxonomy" id="2044855"/>
    <lineage>
        <taxon>Bacteria</taxon>
        <taxon>Pseudomonadati</taxon>
        <taxon>Bacteroidota</taxon>
        <taxon>Sphingobacteriia</taxon>
        <taxon>Sphingobacteriales</taxon>
        <taxon>Sphingobacteriaceae</taxon>
        <taxon>Sphingobacterium</taxon>
    </lineage>
</organism>
<dbReference type="EMBL" id="JBHULD010000018">
    <property type="protein sequence ID" value="MFD2556102.1"/>
    <property type="molecule type" value="Genomic_DNA"/>
</dbReference>
<keyword evidence="4" id="KW-1185">Reference proteome</keyword>
<accession>A0ABW5L4G0</accession>
<comment type="caution">
    <text evidence="3">The sequence shown here is derived from an EMBL/GenBank/DDBJ whole genome shotgun (WGS) entry which is preliminary data.</text>
</comment>
<reference evidence="4" key="1">
    <citation type="journal article" date="2019" name="Int. J. Syst. Evol. Microbiol.">
        <title>The Global Catalogue of Microorganisms (GCM) 10K type strain sequencing project: providing services to taxonomists for standard genome sequencing and annotation.</title>
        <authorList>
            <consortium name="The Broad Institute Genomics Platform"/>
            <consortium name="The Broad Institute Genome Sequencing Center for Infectious Disease"/>
            <person name="Wu L."/>
            <person name="Ma J."/>
        </authorList>
    </citation>
    <scope>NUCLEOTIDE SEQUENCE [LARGE SCALE GENOMIC DNA]</scope>
    <source>
        <strain evidence="4">KCTC 52298</strain>
    </source>
</reference>
<evidence type="ECO:0000259" key="2">
    <source>
        <dbReference type="Pfam" id="PF13568"/>
    </source>
</evidence>
<feature type="chain" id="PRO_5045498088" evidence="1">
    <location>
        <begin position="25"/>
        <end position="205"/>
    </location>
</feature>
<gene>
    <name evidence="3" type="ORF">ACFSQW_17040</name>
</gene>
<dbReference type="InterPro" id="IPR025665">
    <property type="entry name" value="Beta-barrel_OMP_2"/>
</dbReference>
<name>A0ABW5L4G0_9SPHI</name>
<protein>
    <submittedName>
        <fullName evidence="3">Outer membrane beta-barrel protein</fullName>
    </submittedName>
</protein>
<evidence type="ECO:0000313" key="3">
    <source>
        <dbReference type="EMBL" id="MFD2556102.1"/>
    </source>
</evidence>